<keyword evidence="8 9" id="KW-0472">Membrane</keyword>
<dbReference type="GO" id="GO:0043190">
    <property type="term" value="C:ATP-binding cassette (ABC) transporter complex"/>
    <property type="evidence" value="ECO:0007669"/>
    <property type="project" value="InterPro"/>
</dbReference>
<dbReference type="SUPFAM" id="SSF161098">
    <property type="entry name" value="MetI-like"/>
    <property type="match status" value="1"/>
</dbReference>
<evidence type="ECO:0000256" key="1">
    <source>
        <dbReference type="ARBA" id="ARBA00004429"/>
    </source>
</evidence>
<gene>
    <name evidence="11" type="ORF">HT585_29395</name>
</gene>
<dbReference type="Proteomes" id="UP000520198">
    <property type="component" value="Unassembled WGS sequence"/>
</dbReference>
<reference evidence="11 12" key="1">
    <citation type="submission" date="2020-06" db="EMBL/GenBank/DDBJ databases">
        <authorList>
            <person name="Grouzdev D.S."/>
        </authorList>
    </citation>
    <scope>NUCLEOTIDE SEQUENCE [LARGE SCALE GENOMIC DNA]</scope>
    <source>
        <strain evidence="11 12">HO-A22</strain>
    </source>
</reference>
<dbReference type="Pfam" id="PF00528">
    <property type="entry name" value="BPD_transp_1"/>
    <property type="match status" value="1"/>
</dbReference>
<feature type="transmembrane region" description="Helical" evidence="9">
    <location>
        <begin position="58"/>
        <end position="78"/>
    </location>
</feature>
<evidence type="ECO:0000256" key="8">
    <source>
        <dbReference type="ARBA" id="ARBA00023136"/>
    </source>
</evidence>
<keyword evidence="3 9" id="KW-0813">Transport</keyword>
<feature type="transmembrane region" description="Helical" evidence="9">
    <location>
        <begin position="163"/>
        <end position="181"/>
    </location>
</feature>
<dbReference type="InterPro" id="IPR035906">
    <property type="entry name" value="MetI-like_sf"/>
</dbReference>
<evidence type="ECO:0000256" key="3">
    <source>
        <dbReference type="ARBA" id="ARBA00022448"/>
    </source>
</evidence>
<keyword evidence="5 9" id="KW-0812">Transmembrane</keyword>
<comment type="subcellular location">
    <subcellularLocation>
        <location evidence="1">Cell inner membrane</location>
        <topology evidence="1">Multi-pass membrane protein</topology>
    </subcellularLocation>
    <subcellularLocation>
        <location evidence="9">Cell membrane</location>
        <topology evidence="9">Multi-pass membrane protein</topology>
    </subcellularLocation>
</comment>
<evidence type="ECO:0000256" key="4">
    <source>
        <dbReference type="ARBA" id="ARBA00022475"/>
    </source>
</evidence>
<name>A0A7Y6QCR9_9HYPH</name>
<protein>
    <submittedName>
        <fullName evidence="11">Amino acid ABC transporter permease</fullName>
    </submittedName>
</protein>
<dbReference type="GO" id="GO:0022857">
    <property type="term" value="F:transmembrane transporter activity"/>
    <property type="evidence" value="ECO:0007669"/>
    <property type="project" value="InterPro"/>
</dbReference>
<keyword evidence="6" id="KW-0029">Amino-acid transport</keyword>
<evidence type="ECO:0000256" key="9">
    <source>
        <dbReference type="RuleBase" id="RU363032"/>
    </source>
</evidence>
<dbReference type="InterPro" id="IPR010065">
    <property type="entry name" value="AA_ABC_transptr_permease_3TM"/>
</dbReference>
<feature type="transmembrane region" description="Helical" evidence="9">
    <location>
        <begin position="84"/>
        <end position="103"/>
    </location>
</feature>
<dbReference type="NCBIfam" id="TIGR01726">
    <property type="entry name" value="HEQRo_perm_3TM"/>
    <property type="match status" value="1"/>
</dbReference>
<evidence type="ECO:0000256" key="6">
    <source>
        <dbReference type="ARBA" id="ARBA00022970"/>
    </source>
</evidence>
<feature type="transmembrane region" description="Helical" evidence="9">
    <location>
        <begin position="20"/>
        <end position="46"/>
    </location>
</feature>
<comment type="caution">
    <text evidence="11">The sequence shown here is derived from an EMBL/GenBank/DDBJ whole genome shotgun (WGS) entry which is preliminary data.</text>
</comment>
<keyword evidence="4" id="KW-1003">Cell membrane</keyword>
<feature type="transmembrane region" description="Helical" evidence="9">
    <location>
        <begin position="187"/>
        <end position="204"/>
    </location>
</feature>
<dbReference type="PROSITE" id="PS50928">
    <property type="entry name" value="ABC_TM1"/>
    <property type="match status" value="1"/>
</dbReference>
<dbReference type="RefSeq" id="WP_176356332.1">
    <property type="nucleotide sequence ID" value="NZ_JABWDU010000012.1"/>
</dbReference>
<organism evidence="11 12">
    <name type="scientific">Ensifer oleiphilus</name>
    <dbReference type="NCBI Taxonomy" id="2742698"/>
    <lineage>
        <taxon>Bacteria</taxon>
        <taxon>Pseudomonadati</taxon>
        <taxon>Pseudomonadota</taxon>
        <taxon>Alphaproteobacteria</taxon>
        <taxon>Hyphomicrobiales</taxon>
        <taxon>Rhizobiaceae</taxon>
        <taxon>Sinorhizobium/Ensifer group</taxon>
        <taxon>Ensifer</taxon>
    </lineage>
</organism>
<dbReference type="Gene3D" id="1.10.3720.10">
    <property type="entry name" value="MetI-like"/>
    <property type="match status" value="1"/>
</dbReference>
<evidence type="ECO:0000256" key="2">
    <source>
        <dbReference type="ARBA" id="ARBA00010072"/>
    </source>
</evidence>
<proteinExistence type="inferred from homology"/>
<evidence type="ECO:0000259" key="10">
    <source>
        <dbReference type="PROSITE" id="PS50928"/>
    </source>
</evidence>
<accession>A0A7Y6QCR9</accession>
<dbReference type="EMBL" id="JABWDU010000012">
    <property type="protein sequence ID" value="NVD42985.1"/>
    <property type="molecule type" value="Genomic_DNA"/>
</dbReference>
<keyword evidence="12" id="KW-1185">Reference proteome</keyword>
<evidence type="ECO:0000313" key="12">
    <source>
        <dbReference type="Proteomes" id="UP000520198"/>
    </source>
</evidence>
<comment type="similarity">
    <text evidence="2">Belongs to the binding-protein-dependent transport system permease family. HisMQ subfamily.</text>
</comment>
<sequence>MQGLDFSVVPPYADILWMGVWWTVVLTVSAAAISFVFGVVFALVVLYAPKTVALPVRAFMWLFMGTPLLLQLFLIYYGLGQLGFKIPALVAGIIGLGLHFAVYNADILRAGIVAVDVGQMEGARSLGFGRFQTLRYFIVPQAVRNTIPAMGNNLIVLLKESSLVSIIGIAELVHAAQLAISETFRPFEFYITVAALYYILNLVLEAGLRRVEQNVEVSR</sequence>
<evidence type="ECO:0000256" key="5">
    <source>
        <dbReference type="ARBA" id="ARBA00022692"/>
    </source>
</evidence>
<evidence type="ECO:0000313" key="11">
    <source>
        <dbReference type="EMBL" id="NVD42985.1"/>
    </source>
</evidence>
<dbReference type="CDD" id="cd06261">
    <property type="entry name" value="TM_PBP2"/>
    <property type="match status" value="1"/>
</dbReference>
<dbReference type="InterPro" id="IPR000515">
    <property type="entry name" value="MetI-like"/>
</dbReference>
<keyword evidence="7 9" id="KW-1133">Transmembrane helix</keyword>
<evidence type="ECO:0000256" key="7">
    <source>
        <dbReference type="ARBA" id="ARBA00022989"/>
    </source>
</evidence>
<dbReference type="GO" id="GO:0006865">
    <property type="term" value="P:amino acid transport"/>
    <property type="evidence" value="ECO:0007669"/>
    <property type="project" value="UniProtKB-KW"/>
</dbReference>
<feature type="domain" description="ABC transmembrane type-1" evidence="10">
    <location>
        <begin position="20"/>
        <end position="208"/>
    </location>
</feature>
<dbReference type="AlphaFoldDB" id="A0A7Y6QCR9"/>
<dbReference type="PANTHER" id="PTHR30614:SF0">
    <property type="entry name" value="L-CYSTINE TRANSPORT SYSTEM PERMEASE PROTEIN TCYL"/>
    <property type="match status" value="1"/>
</dbReference>
<dbReference type="InterPro" id="IPR043429">
    <property type="entry name" value="ArtM/GltK/GlnP/TcyL/YhdX-like"/>
</dbReference>
<dbReference type="PANTHER" id="PTHR30614">
    <property type="entry name" value="MEMBRANE COMPONENT OF AMINO ACID ABC TRANSPORTER"/>
    <property type="match status" value="1"/>
</dbReference>